<name>A0A2V4BZR3_9FLAO</name>
<sequence>MTVTVLVLQSWFDLAIQHTGSVMNAYALALANGERSVTDDPVSGEQILIPEGMTILKKETDYLKSKTAIPATGITQTQLEDFKPPIGIGTMIVGSTFIVD</sequence>
<organism evidence="1 2">
    <name type="scientific">Flavobacterium hydrophilum</name>
    <dbReference type="NCBI Taxonomy" id="2211445"/>
    <lineage>
        <taxon>Bacteria</taxon>
        <taxon>Pseudomonadati</taxon>
        <taxon>Bacteroidota</taxon>
        <taxon>Flavobacteriia</taxon>
        <taxon>Flavobacteriales</taxon>
        <taxon>Flavobacteriaceae</taxon>
        <taxon>Flavobacterium</taxon>
    </lineage>
</organism>
<reference evidence="1 2" key="1">
    <citation type="submission" date="2018-05" db="EMBL/GenBank/DDBJ databases">
        <title>Flavobacterium sp. strain IMCC34758, incomplete genome.</title>
        <authorList>
            <person name="Joung Y."/>
        </authorList>
    </citation>
    <scope>NUCLEOTIDE SEQUENCE [LARGE SCALE GENOMIC DNA]</scope>
    <source>
        <strain evidence="1 2">IMCC34758</strain>
    </source>
</reference>
<dbReference type="RefSeq" id="WP_110347258.1">
    <property type="nucleotide sequence ID" value="NZ_QJHL01000003.1"/>
</dbReference>
<dbReference type="OrthoDB" id="1100373at2"/>
<dbReference type="AlphaFoldDB" id="A0A2V4BZR3"/>
<comment type="caution">
    <text evidence="1">The sequence shown here is derived from an EMBL/GenBank/DDBJ whole genome shotgun (WGS) entry which is preliminary data.</text>
</comment>
<keyword evidence="2" id="KW-1185">Reference proteome</keyword>
<evidence type="ECO:0000313" key="1">
    <source>
        <dbReference type="EMBL" id="PXY44531.1"/>
    </source>
</evidence>
<gene>
    <name evidence="1" type="ORF">DMB68_13770</name>
</gene>
<evidence type="ECO:0000313" key="2">
    <source>
        <dbReference type="Proteomes" id="UP000247681"/>
    </source>
</evidence>
<proteinExistence type="predicted"/>
<dbReference type="EMBL" id="QJHL01000003">
    <property type="protein sequence ID" value="PXY44531.1"/>
    <property type="molecule type" value="Genomic_DNA"/>
</dbReference>
<dbReference type="Proteomes" id="UP000247681">
    <property type="component" value="Unassembled WGS sequence"/>
</dbReference>
<accession>A0A2V4BZR3</accession>
<protein>
    <submittedName>
        <fullName evidence="1">Uncharacterized protein</fullName>
    </submittedName>
</protein>